<dbReference type="EMBL" id="PIQF01000001">
    <property type="protein sequence ID" value="RUO77538.1"/>
    <property type="molecule type" value="Genomic_DNA"/>
</dbReference>
<sequence length="793" mass="86961">MKLWRVISLISSVLLTILLVAFALGLAGYSYLNQQLHAVGVKHWQIEFEQLALNNIVVDELTLTLQATDTDKGQKSRPRSSLSQLLSIQVPAFLPARVQINSLKINGDLLPDDIAATLLLNNSHERLELKLTTQQPLAIELTLTRINNQLKLAASHAGSHLNGVYDYQNGQLTADIEHQLTPLNLTENILLHGTVVNGHYQGQLSPDLVDFSLEPVITSLSGTMLITTAKPTAVEIKNLASSASASLNLRLNNGVINSYQLSVNGDMTNFEGVSVPQSDIKPTSLHWQINSKDRLALPLLNLQQALAKTQWPLELSASAAGSNQESIELSAYASVRHHQGQFKGVEFPRLELTANNIRFSVGPQQMRVNSIKSELSGEFSEGQLSTHSLSPISANIDAFKNNFDAFVSLSRAATQIPEFNSTFADFKLKITSDRLILPNLSAFKAYFDSQFIYQNNQLSSTGELSLDDHIRLTHDSRITANRLTSRVTLPEIQWQQTPLLSRLLKKLSPEVVINRASISGQTDVSYNWQDSNWQLENGELSLSNSDWVAGTLSATNSNADVKFAANSDVLNVNQAKVHLGSLQQGFVVGPIDADFALQVPFASPIESVLRLQRHQIRALSGSITIPNQAYSLANTFSVPVVFERLSLGELMRQYPSNKISIDGEISGTLPVTWDSKQLTLNRGYFDALAPGGHLQVDSSALVSMAGSNPSLKTLAGVLSNFYYQDLSSVIDYDEQGKLTLAISLKGSNPAVENGRPVELNINLEEDLPALIKGLQLTNSLNDVIRKRIQQNIN</sequence>
<protein>
    <submittedName>
        <fullName evidence="1">Uncharacterized protein</fullName>
    </submittedName>
</protein>
<dbReference type="AlphaFoldDB" id="A0A432ZHV5"/>
<dbReference type="RefSeq" id="WP_126783809.1">
    <property type="nucleotide sequence ID" value="NZ_PIQF01000001.1"/>
</dbReference>
<evidence type="ECO:0000313" key="2">
    <source>
        <dbReference type="Proteomes" id="UP000287908"/>
    </source>
</evidence>
<reference evidence="1 2" key="1">
    <citation type="journal article" date="2011" name="Front. Microbiol.">
        <title>Genomic signatures of strain selection and enhancement in Bacillus atrophaeus var. globigii, a historical biowarfare simulant.</title>
        <authorList>
            <person name="Gibbons H.S."/>
            <person name="Broomall S.M."/>
            <person name="McNew L.A."/>
            <person name="Daligault H."/>
            <person name="Chapman C."/>
            <person name="Bruce D."/>
            <person name="Karavis M."/>
            <person name="Krepps M."/>
            <person name="McGregor P.A."/>
            <person name="Hong C."/>
            <person name="Park K.H."/>
            <person name="Akmal A."/>
            <person name="Feldman A."/>
            <person name="Lin J.S."/>
            <person name="Chang W.E."/>
            <person name="Higgs B.W."/>
            <person name="Demirev P."/>
            <person name="Lindquist J."/>
            <person name="Liem A."/>
            <person name="Fochler E."/>
            <person name="Read T.D."/>
            <person name="Tapia R."/>
            <person name="Johnson S."/>
            <person name="Bishop-Lilly K.A."/>
            <person name="Detter C."/>
            <person name="Han C."/>
            <person name="Sozhamannan S."/>
            <person name="Rosenzweig C.N."/>
            <person name="Skowronski E.W."/>
        </authorList>
    </citation>
    <scope>NUCLEOTIDE SEQUENCE [LARGE SCALE GENOMIC DNA]</scope>
    <source>
        <strain evidence="1 2">CL-SP19</strain>
    </source>
</reference>
<name>A0A432ZHV5_9GAMM</name>
<accession>A0A432ZHV5</accession>
<organism evidence="1 2">
    <name type="scientific">Idiomarina seosinensis</name>
    <dbReference type="NCBI Taxonomy" id="281739"/>
    <lineage>
        <taxon>Bacteria</taxon>
        <taxon>Pseudomonadati</taxon>
        <taxon>Pseudomonadota</taxon>
        <taxon>Gammaproteobacteria</taxon>
        <taxon>Alteromonadales</taxon>
        <taxon>Idiomarinaceae</taxon>
        <taxon>Idiomarina</taxon>
    </lineage>
</organism>
<gene>
    <name evidence="1" type="ORF">CWI81_03405</name>
</gene>
<dbReference type="OrthoDB" id="9759996at2"/>
<proteinExistence type="predicted"/>
<keyword evidence="2" id="KW-1185">Reference proteome</keyword>
<comment type="caution">
    <text evidence="1">The sequence shown here is derived from an EMBL/GenBank/DDBJ whole genome shotgun (WGS) entry which is preliminary data.</text>
</comment>
<dbReference type="InterPro" id="IPR021730">
    <property type="entry name" value="YdbH"/>
</dbReference>
<dbReference type="Pfam" id="PF11739">
    <property type="entry name" value="YdbH-like"/>
    <property type="match status" value="1"/>
</dbReference>
<dbReference type="Proteomes" id="UP000287908">
    <property type="component" value="Unassembled WGS sequence"/>
</dbReference>
<evidence type="ECO:0000313" key="1">
    <source>
        <dbReference type="EMBL" id="RUO77538.1"/>
    </source>
</evidence>